<dbReference type="VEuPathDB" id="TriTrypDB:Lsey_0053_0260"/>
<protein>
    <submittedName>
        <fullName evidence="2">Oxidoreductase-like protein</fullName>
    </submittedName>
</protein>
<dbReference type="AlphaFoldDB" id="A0A0N1I7E8"/>
<dbReference type="OrthoDB" id="2129491at2759"/>
<keyword evidence="3" id="KW-1185">Reference proteome</keyword>
<comment type="caution">
    <text evidence="2">The sequence shown here is derived from an EMBL/GenBank/DDBJ whole genome shotgun (WGS) entry which is preliminary data.</text>
</comment>
<name>A0A0N1I7E8_LEPSE</name>
<dbReference type="PANTHER" id="PTHR46368">
    <property type="match status" value="1"/>
</dbReference>
<dbReference type="Pfam" id="PF01408">
    <property type="entry name" value="GFO_IDH_MocA"/>
    <property type="match status" value="1"/>
</dbReference>
<reference evidence="2 3" key="1">
    <citation type="journal article" date="2015" name="PLoS Pathog.">
        <title>Leptomonas seymouri: Adaptations to the Dixenous Life Cycle Analyzed by Genome Sequencing, Transcriptome Profiling and Co-infection with Leishmania donovani.</title>
        <authorList>
            <person name="Kraeva N."/>
            <person name="Butenko A."/>
            <person name="Hlavacova J."/>
            <person name="Kostygov A."/>
            <person name="Myskova J."/>
            <person name="Grybchuk D."/>
            <person name="Lestinova T."/>
            <person name="Votypka J."/>
            <person name="Volf P."/>
            <person name="Opperdoes F."/>
            <person name="Flegontov P."/>
            <person name="Lukes J."/>
            <person name="Yurchenko V."/>
        </authorList>
    </citation>
    <scope>NUCLEOTIDE SEQUENCE [LARGE SCALE GENOMIC DNA]</scope>
    <source>
        <strain evidence="2 3">ATCC 30220</strain>
    </source>
</reference>
<dbReference type="OMA" id="NIAWRAW"/>
<dbReference type="EMBL" id="LJSK01000053">
    <property type="protein sequence ID" value="KPI88373.1"/>
    <property type="molecule type" value="Genomic_DNA"/>
</dbReference>
<dbReference type="PANTHER" id="PTHR46368:SF4">
    <property type="entry name" value="OS10G0403700 PROTEIN"/>
    <property type="match status" value="1"/>
</dbReference>
<dbReference type="InterPro" id="IPR000683">
    <property type="entry name" value="Gfo/Idh/MocA-like_OxRdtase_N"/>
</dbReference>
<dbReference type="Proteomes" id="UP000038009">
    <property type="component" value="Unassembled WGS sequence"/>
</dbReference>
<evidence type="ECO:0000259" key="1">
    <source>
        <dbReference type="Pfam" id="PF01408"/>
    </source>
</evidence>
<dbReference type="Gene3D" id="3.40.50.720">
    <property type="entry name" value="NAD(P)-binding Rossmann-like Domain"/>
    <property type="match status" value="1"/>
</dbReference>
<proteinExistence type="predicted"/>
<dbReference type="GO" id="GO:0000166">
    <property type="term" value="F:nucleotide binding"/>
    <property type="evidence" value="ECO:0007669"/>
    <property type="project" value="InterPro"/>
</dbReference>
<feature type="domain" description="Gfo/Idh/MocA-like oxidoreductase N-terminal" evidence="1">
    <location>
        <begin position="7"/>
        <end position="126"/>
    </location>
</feature>
<gene>
    <name evidence="2" type="ORF">ABL78_2548</name>
</gene>
<dbReference type="SUPFAM" id="SSF55347">
    <property type="entry name" value="Glyceraldehyde-3-phosphate dehydrogenase-like, C-terminal domain"/>
    <property type="match status" value="1"/>
</dbReference>
<evidence type="ECO:0000313" key="2">
    <source>
        <dbReference type="EMBL" id="KPI88373.1"/>
    </source>
</evidence>
<dbReference type="SUPFAM" id="SSF51735">
    <property type="entry name" value="NAD(P)-binding Rossmann-fold domains"/>
    <property type="match status" value="1"/>
</dbReference>
<accession>A0A0N1I7E8</accession>
<dbReference type="InterPro" id="IPR036291">
    <property type="entry name" value="NAD(P)-bd_dom_sf"/>
</dbReference>
<dbReference type="Gene3D" id="3.30.360.10">
    <property type="entry name" value="Dihydrodipicolinate Reductase, domain 2"/>
    <property type="match status" value="1"/>
</dbReference>
<sequence length="375" mass="41457">MNERVVRVGILGEAKSAWQAWAAINSCGMSVTRVGCCDNERGQQLVKDVRHALKIADERVPTVCTYAEAVAADDVDIVYIAVPVTARDVWVKACVAHRKHVLSEKPPATDAEQLRTWIEALDAQRLFYMDATAVSHSHRVKEVCAAVRRLGGPVKHIYAACSWAACPEFLATDTRLDPALEPHGVLGDMGWCCIRYILHIMDFEMPTEVTGRILRQNEKGGIIAFSGDMKFEVSGVQSVASIFCSFDTAHQEVLYVATTEGTLQLDDFVHPMTTRPDALFYEVRNSSRLDVCVSHNESAITTHQVPGENANSVRDTLWRDVGMALHEEDEGESKRLAANIDESRRWATIAWKTQAVMDRMLESARQTSSGAPAAA</sequence>
<evidence type="ECO:0000313" key="3">
    <source>
        <dbReference type="Proteomes" id="UP000038009"/>
    </source>
</evidence>
<organism evidence="2 3">
    <name type="scientific">Leptomonas seymouri</name>
    <dbReference type="NCBI Taxonomy" id="5684"/>
    <lineage>
        <taxon>Eukaryota</taxon>
        <taxon>Discoba</taxon>
        <taxon>Euglenozoa</taxon>
        <taxon>Kinetoplastea</taxon>
        <taxon>Metakinetoplastina</taxon>
        <taxon>Trypanosomatida</taxon>
        <taxon>Trypanosomatidae</taxon>
        <taxon>Leishmaniinae</taxon>
        <taxon>Leptomonas</taxon>
    </lineage>
</organism>